<protein>
    <submittedName>
        <fullName evidence="2">Uncharacterized protein</fullName>
    </submittedName>
</protein>
<dbReference type="AlphaFoldDB" id="A0A2V3PKS3"/>
<proteinExistence type="predicted"/>
<comment type="caution">
    <text evidence="2">The sequence shown here is derived from an EMBL/GenBank/DDBJ whole genome shotgun (WGS) entry which is preliminary data.</text>
</comment>
<gene>
    <name evidence="2" type="ORF">CLV62_12254</name>
</gene>
<feature type="transmembrane region" description="Helical" evidence="1">
    <location>
        <begin position="383"/>
        <end position="400"/>
    </location>
</feature>
<dbReference type="RefSeq" id="WP_110311646.1">
    <property type="nucleotide sequence ID" value="NZ_QICL01000022.1"/>
</dbReference>
<feature type="transmembrane region" description="Helical" evidence="1">
    <location>
        <begin position="297"/>
        <end position="315"/>
    </location>
</feature>
<reference evidence="2 3" key="1">
    <citation type="submission" date="2018-03" db="EMBL/GenBank/DDBJ databases">
        <title>Genomic Encyclopedia of Archaeal and Bacterial Type Strains, Phase II (KMG-II): from individual species to whole genera.</title>
        <authorList>
            <person name="Goeker M."/>
        </authorList>
    </citation>
    <scope>NUCLEOTIDE SEQUENCE [LARGE SCALE GENOMIC DNA]</scope>
    <source>
        <strain evidence="2 3">DSM 100214</strain>
    </source>
</reference>
<feature type="transmembrane region" description="Helical" evidence="1">
    <location>
        <begin position="119"/>
        <end position="138"/>
    </location>
</feature>
<feature type="transmembrane region" description="Helical" evidence="1">
    <location>
        <begin position="41"/>
        <end position="61"/>
    </location>
</feature>
<keyword evidence="1" id="KW-0472">Membrane</keyword>
<feature type="transmembrane region" description="Helical" evidence="1">
    <location>
        <begin position="202"/>
        <end position="221"/>
    </location>
</feature>
<feature type="transmembrane region" description="Helical" evidence="1">
    <location>
        <begin position="352"/>
        <end position="371"/>
    </location>
</feature>
<feature type="transmembrane region" description="Helical" evidence="1">
    <location>
        <begin position="227"/>
        <end position="244"/>
    </location>
</feature>
<keyword evidence="3" id="KW-1185">Reference proteome</keyword>
<feature type="transmembrane region" description="Helical" evidence="1">
    <location>
        <begin position="150"/>
        <end position="172"/>
    </location>
</feature>
<feature type="transmembrane region" description="Helical" evidence="1">
    <location>
        <begin position="327"/>
        <end position="346"/>
    </location>
</feature>
<name>A0A2V3PKS3_9BACT</name>
<dbReference type="InterPro" id="IPR045691">
    <property type="entry name" value="DUF6056"/>
</dbReference>
<keyword evidence="1" id="KW-1133">Transmembrane helix</keyword>
<evidence type="ECO:0000313" key="2">
    <source>
        <dbReference type="EMBL" id="PXV62099.1"/>
    </source>
</evidence>
<dbReference type="EMBL" id="QICL01000022">
    <property type="protein sequence ID" value="PXV62099.1"/>
    <property type="molecule type" value="Genomic_DNA"/>
</dbReference>
<evidence type="ECO:0000256" key="1">
    <source>
        <dbReference type="SAM" id="Phobius"/>
    </source>
</evidence>
<feature type="transmembrane region" description="Helical" evidence="1">
    <location>
        <begin position="178"/>
        <end position="195"/>
    </location>
</feature>
<dbReference type="Proteomes" id="UP000247973">
    <property type="component" value="Unassembled WGS sequence"/>
</dbReference>
<dbReference type="Pfam" id="PF19528">
    <property type="entry name" value="DUF6056"/>
    <property type="match status" value="1"/>
</dbReference>
<accession>A0A2V3PKS3</accession>
<sequence>MLNKISFLFEKNIFRTKDLLFRLESRLSSWDSFIIQSRSTYNTLFFIVLCLIFPFILFLNIKTPLIGDDFVYSFIYQTQNRLTSISDVFESQYLHYYKWGGRSIVHFITQALLLSNNSLFIDIINSIGFVAFIITVHYHITGKLKNSISILIISFSLTWFLQPVFAETVLWITGSSNYLWGTLIILLFLLPYRLYENKELSILRSILFSFVMFIGGLIAGWTNENTAAAMIIMILCFILYYKCINYKIPAWMYLGLIGSIIGYIIMITAPGNFARAEGTSISPFLVTYRILNYTQRFINYLGLLNLATALLMIIYIKFNVNNRRATLSYLSIYFIGVFISIYIMVASPGFPARAWFGTITFNIIAFGILYNKIGNFTPLIRQAKYCVILFCIISFLASFYDAYKDVTAINNIWEERMLVINEKKNKNIQSVVFKEYQARTKFGLGDTPYALPYMSLYYGIDFQLEK</sequence>
<feature type="transmembrane region" description="Helical" evidence="1">
    <location>
        <begin position="251"/>
        <end position="269"/>
    </location>
</feature>
<dbReference type="OrthoDB" id="996251at2"/>
<evidence type="ECO:0000313" key="3">
    <source>
        <dbReference type="Proteomes" id="UP000247973"/>
    </source>
</evidence>
<keyword evidence="1" id="KW-0812">Transmembrane</keyword>
<organism evidence="2 3">
    <name type="scientific">Dysgonomonas alginatilytica</name>
    <dbReference type="NCBI Taxonomy" id="1605892"/>
    <lineage>
        <taxon>Bacteria</taxon>
        <taxon>Pseudomonadati</taxon>
        <taxon>Bacteroidota</taxon>
        <taxon>Bacteroidia</taxon>
        <taxon>Bacteroidales</taxon>
        <taxon>Dysgonomonadaceae</taxon>
        <taxon>Dysgonomonas</taxon>
    </lineage>
</organism>